<reference evidence="1 2" key="1">
    <citation type="submission" date="2016-10" db="EMBL/GenBank/DDBJ databases">
        <authorList>
            <person name="de Groot N.N."/>
        </authorList>
    </citation>
    <scope>NUCLEOTIDE SEQUENCE [LARGE SCALE GENOMIC DNA]</scope>
    <source>
        <strain evidence="1 2">DSM 26130</strain>
    </source>
</reference>
<dbReference type="Proteomes" id="UP000198598">
    <property type="component" value="Unassembled WGS sequence"/>
</dbReference>
<evidence type="ECO:0000313" key="2">
    <source>
        <dbReference type="Proteomes" id="UP000198598"/>
    </source>
</evidence>
<protein>
    <recommendedName>
        <fullName evidence="3">DUF695 domain-containing protein</fullName>
    </recommendedName>
</protein>
<dbReference type="OrthoDB" id="958644at2"/>
<accession>A0A1I2HKR0</accession>
<dbReference type="InterPro" id="IPR046167">
    <property type="entry name" value="DUF6169"/>
</dbReference>
<name>A0A1I2HKR0_9BACT</name>
<evidence type="ECO:0000313" key="1">
    <source>
        <dbReference type="EMBL" id="SFF30013.1"/>
    </source>
</evidence>
<dbReference type="RefSeq" id="WP_093834993.1">
    <property type="nucleotide sequence ID" value="NZ_FOLQ01000044.1"/>
</dbReference>
<dbReference type="AlphaFoldDB" id="A0A1I2HKR0"/>
<evidence type="ECO:0008006" key="3">
    <source>
        <dbReference type="Google" id="ProtNLM"/>
    </source>
</evidence>
<organism evidence="1 2">
    <name type="scientific">Spirosoma endophyticum</name>
    <dbReference type="NCBI Taxonomy" id="662367"/>
    <lineage>
        <taxon>Bacteria</taxon>
        <taxon>Pseudomonadati</taxon>
        <taxon>Bacteroidota</taxon>
        <taxon>Cytophagia</taxon>
        <taxon>Cytophagales</taxon>
        <taxon>Cytophagaceae</taxon>
        <taxon>Spirosoma</taxon>
    </lineage>
</organism>
<gene>
    <name evidence="1" type="ORF">SAMN05216167_14425</name>
</gene>
<dbReference type="EMBL" id="FOLQ01000044">
    <property type="protein sequence ID" value="SFF30013.1"/>
    <property type="molecule type" value="Genomic_DNA"/>
</dbReference>
<proteinExistence type="predicted"/>
<sequence length="163" mass="18891">MNPSPQPDPGPKYHAPYPLSEVEKGYVFTNDSRAEYLIGVDWDRKILPDAPFADHLVVLSLIPKSESDTSYDPRIQSTVSFAIEIIFEDDPLAVLFYVCSTEDGQEEVRFRLFKRWFTRYGLGYEKIDFTYEEDRLYMAAIYLKSNPDPTLPEIINYTVEDSK</sequence>
<keyword evidence="2" id="KW-1185">Reference proteome</keyword>
<dbReference type="Pfam" id="PF19666">
    <property type="entry name" value="DUF6169"/>
    <property type="match status" value="1"/>
</dbReference>